<proteinExistence type="predicted"/>
<protein>
    <recommendedName>
        <fullName evidence="5">NAC domain-containing protein</fullName>
    </recommendedName>
</protein>
<reference evidence="7" key="1">
    <citation type="journal article" date="2019" name="Gigascience">
        <title>De novo genome assembly of the endangered Acer yangbiense, a plant species with extremely small populations endemic to Yunnan Province, China.</title>
        <authorList>
            <person name="Yang J."/>
            <person name="Wariss H.M."/>
            <person name="Tao L."/>
            <person name="Zhang R."/>
            <person name="Yun Q."/>
            <person name="Hollingsworth P."/>
            <person name="Dao Z."/>
            <person name="Luo G."/>
            <person name="Guo H."/>
            <person name="Ma Y."/>
            <person name="Sun W."/>
        </authorList>
    </citation>
    <scope>NUCLEOTIDE SEQUENCE [LARGE SCALE GENOMIC DNA]</scope>
    <source>
        <strain evidence="7">cv. Malutang</strain>
    </source>
</reference>
<comment type="caution">
    <text evidence="6">The sequence shown here is derived from an EMBL/GenBank/DDBJ whole genome shotgun (WGS) entry which is preliminary data.</text>
</comment>
<sequence>MESSGEPGSSFQFPPGFRFHPSDEELIVHYLQNKVNSRPIPATIIAEVDLYKHNPWELPDDWVLCRVRLKGNSMLRHTWKVHDTRNTEMVEYYMSQIEEACPIYTKNNHDMITDSLYKDCQLITSSVLSDMTLPPIESISSVSCQGSKNGNSFEKLNSPVTGSSLDTYFKPLKRKPSEENVYDQNIRDENFLLGKAFPNYYSQLQDVYLNLSDPVNDFQKLN</sequence>
<dbReference type="AlphaFoldDB" id="A0A5C7IXB9"/>
<dbReference type="PANTHER" id="PTHR31719:SF157">
    <property type="entry name" value="NAC TRANSCRIPTION FACTOR-LIKE PROTEIN"/>
    <property type="match status" value="1"/>
</dbReference>
<evidence type="ECO:0000256" key="2">
    <source>
        <dbReference type="ARBA" id="ARBA00023125"/>
    </source>
</evidence>
<keyword evidence="4" id="KW-0539">Nucleus</keyword>
<dbReference type="GO" id="GO:0006355">
    <property type="term" value="P:regulation of DNA-templated transcription"/>
    <property type="evidence" value="ECO:0007669"/>
    <property type="project" value="InterPro"/>
</dbReference>
<evidence type="ECO:0000256" key="4">
    <source>
        <dbReference type="ARBA" id="ARBA00023242"/>
    </source>
</evidence>
<evidence type="ECO:0000313" key="7">
    <source>
        <dbReference type="Proteomes" id="UP000323000"/>
    </source>
</evidence>
<dbReference type="SUPFAM" id="SSF101941">
    <property type="entry name" value="NAC domain"/>
    <property type="match status" value="1"/>
</dbReference>
<dbReference type="Pfam" id="PF02365">
    <property type="entry name" value="NAM"/>
    <property type="match status" value="1"/>
</dbReference>
<organism evidence="6 7">
    <name type="scientific">Acer yangbiense</name>
    <dbReference type="NCBI Taxonomy" id="1000413"/>
    <lineage>
        <taxon>Eukaryota</taxon>
        <taxon>Viridiplantae</taxon>
        <taxon>Streptophyta</taxon>
        <taxon>Embryophyta</taxon>
        <taxon>Tracheophyta</taxon>
        <taxon>Spermatophyta</taxon>
        <taxon>Magnoliopsida</taxon>
        <taxon>eudicotyledons</taxon>
        <taxon>Gunneridae</taxon>
        <taxon>Pentapetalae</taxon>
        <taxon>rosids</taxon>
        <taxon>malvids</taxon>
        <taxon>Sapindales</taxon>
        <taxon>Sapindaceae</taxon>
        <taxon>Hippocastanoideae</taxon>
        <taxon>Acereae</taxon>
        <taxon>Acer</taxon>
    </lineage>
</organism>
<dbReference type="EMBL" id="VAHF01000001">
    <property type="protein sequence ID" value="TXG73873.1"/>
    <property type="molecule type" value="Genomic_DNA"/>
</dbReference>
<dbReference type="InterPro" id="IPR036093">
    <property type="entry name" value="NAC_dom_sf"/>
</dbReference>
<keyword evidence="2" id="KW-0238">DNA-binding</keyword>
<feature type="domain" description="NAC" evidence="5">
    <location>
        <begin position="13"/>
        <end position="149"/>
    </location>
</feature>
<keyword evidence="7" id="KW-1185">Reference proteome</keyword>
<dbReference type="PANTHER" id="PTHR31719">
    <property type="entry name" value="NAC TRANSCRIPTION FACTOR 56"/>
    <property type="match status" value="1"/>
</dbReference>
<evidence type="ECO:0000259" key="5">
    <source>
        <dbReference type="PROSITE" id="PS51005"/>
    </source>
</evidence>
<dbReference type="PROSITE" id="PS51005">
    <property type="entry name" value="NAC"/>
    <property type="match status" value="1"/>
</dbReference>
<evidence type="ECO:0000313" key="6">
    <source>
        <dbReference type="EMBL" id="TXG73873.1"/>
    </source>
</evidence>
<dbReference type="GO" id="GO:0003677">
    <property type="term" value="F:DNA binding"/>
    <property type="evidence" value="ECO:0007669"/>
    <property type="project" value="UniProtKB-KW"/>
</dbReference>
<dbReference type="InterPro" id="IPR003441">
    <property type="entry name" value="NAC-dom"/>
</dbReference>
<name>A0A5C7IXB9_9ROSI</name>
<accession>A0A5C7IXB9</accession>
<dbReference type="Proteomes" id="UP000323000">
    <property type="component" value="Chromosome 1"/>
</dbReference>
<evidence type="ECO:0000256" key="1">
    <source>
        <dbReference type="ARBA" id="ARBA00023015"/>
    </source>
</evidence>
<keyword evidence="1" id="KW-0805">Transcription regulation</keyword>
<keyword evidence="3" id="KW-0804">Transcription</keyword>
<dbReference type="OrthoDB" id="1921961at2759"/>
<evidence type="ECO:0000256" key="3">
    <source>
        <dbReference type="ARBA" id="ARBA00023163"/>
    </source>
</evidence>
<dbReference type="Gene3D" id="2.170.150.80">
    <property type="entry name" value="NAC domain"/>
    <property type="match status" value="1"/>
</dbReference>
<gene>
    <name evidence="6" type="ORF">EZV62_002452</name>
</gene>